<dbReference type="PRINTS" id="PR01007">
    <property type="entry name" value="FLGHOOKFLIK"/>
</dbReference>
<dbReference type="EMBL" id="GG657893">
    <property type="protein sequence ID" value="EEF80403.1"/>
    <property type="molecule type" value="Genomic_DNA"/>
</dbReference>
<dbReference type="InterPro" id="IPR038610">
    <property type="entry name" value="FliK-like_C_sf"/>
</dbReference>
<feature type="compositionally biased region" description="Polar residues" evidence="4">
    <location>
        <begin position="1"/>
        <end position="21"/>
    </location>
</feature>
<dbReference type="GO" id="GO:0009424">
    <property type="term" value="C:bacterial-type flagellum hook"/>
    <property type="evidence" value="ECO:0007669"/>
    <property type="project" value="InterPro"/>
</dbReference>
<sequence length="293" mass="31271">MWRPTSSDVKQSSTAQSQDKSMTALPASLDKLLTEEAKSTPKGQPNLAAVLETKDKAGADAKPTVLRADIFDALQRKNSDKDVAMNLRNVIAAQMQEQSDKPDMTKALLAAERAGQEAKAASPGTAFSTLTAASASTSGTIQTAISAQGVSLPVQPTLQNPAWSQVMSSRVVWMAKEGVHQAELRMTPANLGPVEVRLQVQNDQASVTFLAQHSATRDALEQALPRLRESFAEAGIELGHTEVGEQQHQDSETEHADDAHIFTQASGAGDDIENEQEEQQPLGETSAGLSLYA</sequence>
<keyword evidence="3" id="KW-1005">Bacterial flagellum biogenesis</keyword>
<dbReference type="PANTHER" id="PTHR37533:SF2">
    <property type="entry name" value="FLAGELLAR HOOK-LENGTH CONTROL PROTEIN"/>
    <property type="match status" value="1"/>
</dbReference>
<gene>
    <name evidence="6" type="ORF">MDMS009_1016</name>
</gene>
<reference evidence="6 7" key="1">
    <citation type="journal article" date="2011" name="J. Bacteriol.">
        <title>Draft genome sequence of the chemolithoheterotrophic, halophilic methylotroph Methylophaga thiooxydans DMS010.</title>
        <authorList>
            <person name="Boden R."/>
            <person name="Ferriera S."/>
            <person name="Johnson J."/>
            <person name="Kelly D.P."/>
            <person name="Murrell J.C."/>
            <person name="Schafer H."/>
        </authorList>
    </citation>
    <scope>NUCLEOTIDE SEQUENCE [LARGE SCALE GENOMIC DNA]</scope>
    <source>
        <strain evidence="6 7">DMS010</strain>
    </source>
</reference>
<evidence type="ECO:0000256" key="1">
    <source>
        <dbReference type="ARBA" id="ARBA00003944"/>
    </source>
</evidence>
<evidence type="ECO:0000256" key="2">
    <source>
        <dbReference type="ARBA" id="ARBA00009149"/>
    </source>
</evidence>
<dbReference type="Gene3D" id="3.30.750.140">
    <property type="match status" value="1"/>
</dbReference>
<dbReference type="CDD" id="cd17470">
    <property type="entry name" value="T3SS_Flik_C"/>
    <property type="match status" value="1"/>
</dbReference>
<proteinExistence type="inferred from homology"/>
<keyword evidence="6" id="KW-0282">Flagellum</keyword>
<dbReference type="InterPro" id="IPR021136">
    <property type="entry name" value="Flagellar_hook_control-like_C"/>
</dbReference>
<feature type="region of interest" description="Disordered" evidence="4">
    <location>
        <begin position="263"/>
        <end position="293"/>
    </location>
</feature>
<dbReference type="AlphaFoldDB" id="C0N4B6"/>
<keyword evidence="6" id="KW-0969">Cilium</keyword>
<evidence type="ECO:0000313" key="6">
    <source>
        <dbReference type="EMBL" id="EEF80403.1"/>
    </source>
</evidence>
<feature type="domain" description="Flagellar hook-length control protein-like C-terminal" evidence="5">
    <location>
        <begin position="170"/>
        <end position="250"/>
    </location>
</feature>
<keyword evidence="6" id="KW-0966">Cell projection</keyword>
<dbReference type="HOGENOM" id="CLU_949329_0_0_6"/>
<dbReference type="PANTHER" id="PTHR37533">
    <property type="entry name" value="FLAGELLAR HOOK-LENGTH CONTROL PROTEIN"/>
    <property type="match status" value="1"/>
</dbReference>
<evidence type="ECO:0000256" key="3">
    <source>
        <dbReference type="ARBA" id="ARBA00022795"/>
    </source>
</evidence>
<protein>
    <submittedName>
        <fullName evidence="6">Flagellar hook-length control protein, putative</fullName>
    </submittedName>
</protein>
<dbReference type="OrthoDB" id="1792985at2"/>
<name>C0N4B6_9GAMM</name>
<evidence type="ECO:0000259" key="5">
    <source>
        <dbReference type="Pfam" id="PF02120"/>
    </source>
</evidence>
<evidence type="ECO:0000256" key="4">
    <source>
        <dbReference type="SAM" id="MobiDB-lite"/>
    </source>
</evidence>
<comment type="similarity">
    <text evidence="2">Belongs to the FliK family.</text>
</comment>
<dbReference type="Pfam" id="PF02120">
    <property type="entry name" value="Flg_hook"/>
    <property type="match status" value="1"/>
</dbReference>
<evidence type="ECO:0000313" key="7">
    <source>
        <dbReference type="Proteomes" id="UP000004679"/>
    </source>
</evidence>
<dbReference type="InterPro" id="IPR052563">
    <property type="entry name" value="FliK"/>
</dbReference>
<dbReference type="Proteomes" id="UP000004679">
    <property type="component" value="Unassembled WGS sequence"/>
</dbReference>
<dbReference type="GO" id="GO:0044780">
    <property type="term" value="P:bacterial-type flagellum assembly"/>
    <property type="evidence" value="ECO:0007669"/>
    <property type="project" value="InterPro"/>
</dbReference>
<accession>C0N4B6</accession>
<organism evidence="6 7">
    <name type="scientific">Methylophaga thiooxydans DMS010</name>
    <dbReference type="NCBI Taxonomy" id="637616"/>
    <lineage>
        <taxon>Bacteria</taxon>
        <taxon>Pseudomonadati</taxon>
        <taxon>Pseudomonadota</taxon>
        <taxon>Gammaproteobacteria</taxon>
        <taxon>Thiotrichales</taxon>
        <taxon>Piscirickettsiaceae</taxon>
        <taxon>Methylophaga</taxon>
    </lineage>
</organism>
<dbReference type="InterPro" id="IPR001635">
    <property type="entry name" value="Flag_hook_Flik"/>
</dbReference>
<feature type="region of interest" description="Disordered" evidence="4">
    <location>
        <begin position="1"/>
        <end position="48"/>
    </location>
</feature>
<keyword evidence="7" id="KW-1185">Reference proteome</keyword>
<comment type="function">
    <text evidence="1">Controls the length of the flagellar hook.</text>
</comment>